<dbReference type="GO" id="GO:0043565">
    <property type="term" value="F:sequence-specific DNA binding"/>
    <property type="evidence" value="ECO:0007669"/>
    <property type="project" value="UniProtKB-UniRule"/>
</dbReference>
<dbReference type="SUPFAM" id="SSF88697">
    <property type="entry name" value="PUA domain-like"/>
    <property type="match status" value="1"/>
</dbReference>
<evidence type="ECO:0000256" key="12">
    <source>
        <dbReference type="PIRSR" id="PIRSR001174-1"/>
    </source>
</evidence>
<dbReference type="PANTHER" id="PTHR10046">
    <property type="entry name" value="ATP DEPENDENT LON PROTEASE FAMILY MEMBER"/>
    <property type="match status" value="1"/>
</dbReference>
<evidence type="ECO:0000259" key="16">
    <source>
        <dbReference type="PROSITE" id="PS51786"/>
    </source>
</evidence>
<comment type="function">
    <text evidence="10">ATP-dependent serine protease that mediates the selective degradation of mutant and abnormal proteins as well as certain short-lived regulatory proteins. Required for cellular homeostasis and for survival from DNA damage and developmental changes induced by stress. Degrades polypeptides processively to yield small peptide fragments that are 5 to 10 amino acids long. Binds to DNA in a double-stranded, site-specific manner.</text>
</comment>
<evidence type="ECO:0000256" key="9">
    <source>
        <dbReference type="ARBA" id="ARBA00050665"/>
    </source>
</evidence>
<evidence type="ECO:0000256" key="4">
    <source>
        <dbReference type="ARBA" id="ARBA00022741"/>
    </source>
</evidence>
<keyword evidence="6 10" id="KW-0720">Serine protease</keyword>
<feature type="active site" evidence="10 12">
    <location>
        <position position="729"/>
    </location>
</feature>
<evidence type="ECO:0000256" key="3">
    <source>
        <dbReference type="ARBA" id="ARBA00022670"/>
    </source>
</evidence>
<dbReference type="InterPro" id="IPR003593">
    <property type="entry name" value="AAA+_ATPase"/>
</dbReference>
<dbReference type="InterPro" id="IPR003959">
    <property type="entry name" value="ATPase_AAA_core"/>
</dbReference>
<dbReference type="InterPro" id="IPR015947">
    <property type="entry name" value="PUA-like_sf"/>
</dbReference>
<comment type="catalytic activity">
    <reaction evidence="9 10 11 14">
        <text>Hydrolysis of proteins in presence of ATP.</text>
        <dbReference type="EC" id="3.4.21.53"/>
    </reaction>
</comment>
<dbReference type="PROSITE" id="PS51786">
    <property type="entry name" value="LON_PROTEOLYTIC"/>
    <property type="match status" value="1"/>
</dbReference>
<dbReference type="SUPFAM" id="SSF52540">
    <property type="entry name" value="P-loop containing nucleoside triphosphate hydrolases"/>
    <property type="match status" value="1"/>
</dbReference>
<feature type="domain" description="Lon N-terminal" evidence="17">
    <location>
        <begin position="10"/>
        <end position="201"/>
    </location>
</feature>
<dbReference type="GO" id="GO:0004176">
    <property type="term" value="F:ATP-dependent peptidase activity"/>
    <property type="evidence" value="ECO:0007669"/>
    <property type="project" value="UniProtKB-UniRule"/>
</dbReference>
<keyword evidence="2 10" id="KW-0963">Cytoplasm</keyword>
<comment type="caution">
    <text evidence="18">The sequence shown here is derived from an EMBL/GenBank/DDBJ whole genome shotgun (WGS) entry which is preliminary data.</text>
</comment>
<feature type="active site" evidence="10 12">
    <location>
        <position position="686"/>
    </location>
</feature>
<evidence type="ECO:0000256" key="6">
    <source>
        <dbReference type="ARBA" id="ARBA00022825"/>
    </source>
</evidence>
<dbReference type="InterPro" id="IPR014721">
    <property type="entry name" value="Ribsml_uS5_D2-typ_fold_subgr"/>
</dbReference>
<dbReference type="GO" id="GO:0006515">
    <property type="term" value="P:protein quality control for misfolded or incompletely synthesized proteins"/>
    <property type="evidence" value="ECO:0007669"/>
    <property type="project" value="UniProtKB-UniRule"/>
</dbReference>
<evidence type="ECO:0000259" key="17">
    <source>
        <dbReference type="PROSITE" id="PS51787"/>
    </source>
</evidence>
<dbReference type="InterPro" id="IPR004815">
    <property type="entry name" value="Lon_bac/euk-typ"/>
</dbReference>
<reference evidence="18 19" key="1">
    <citation type="journal article" date="2015" name="Nature">
        <title>rRNA introns, odd ribosomes, and small enigmatic genomes across a large radiation of phyla.</title>
        <authorList>
            <person name="Brown C.T."/>
            <person name="Hug L.A."/>
            <person name="Thomas B.C."/>
            <person name="Sharon I."/>
            <person name="Castelle C.J."/>
            <person name="Singh A."/>
            <person name="Wilkins M.J."/>
            <person name="Williams K.H."/>
            <person name="Banfield J.F."/>
        </authorList>
    </citation>
    <scope>NUCLEOTIDE SEQUENCE [LARGE SCALE GENOMIC DNA]</scope>
</reference>
<evidence type="ECO:0000313" key="18">
    <source>
        <dbReference type="EMBL" id="KKU20755.1"/>
    </source>
</evidence>
<keyword evidence="8 10" id="KW-0346">Stress response</keyword>
<dbReference type="InterPro" id="IPR020568">
    <property type="entry name" value="Ribosomal_Su5_D2-typ_SF"/>
</dbReference>
<dbReference type="Pfam" id="PF00004">
    <property type="entry name" value="AAA"/>
    <property type="match status" value="1"/>
</dbReference>
<keyword evidence="4 10" id="KW-0547">Nucleotide-binding</keyword>
<comment type="similarity">
    <text evidence="10 11 14 15">Belongs to the peptidase S16 family.</text>
</comment>
<gene>
    <name evidence="10" type="primary">lon</name>
    <name evidence="18" type="ORF">UX31_C0029G0009</name>
</gene>
<protein>
    <recommendedName>
        <fullName evidence="10 11">Lon protease</fullName>
        <ecNumber evidence="10 11">3.4.21.53</ecNumber>
    </recommendedName>
    <alternativeName>
        <fullName evidence="10">ATP-dependent protease La</fullName>
    </alternativeName>
</protein>
<dbReference type="InterPro" id="IPR008268">
    <property type="entry name" value="Peptidase_S16_AS"/>
</dbReference>
<name>A0A0G1RIK6_9BACT</name>
<dbReference type="InterPro" id="IPR027543">
    <property type="entry name" value="Lon_bac"/>
</dbReference>
<dbReference type="Gene3D" id="1.20.58.1480">
    <property type="match status" value="1"/>
</dbReference>
<dbReference type="PATRIC" id="fig|1618732.3.peg.841"/>
<dbReference type="Gene3D" id="3.40.50.300">
    <property type="entry name" value="P-loop containing nucleotide triphosphate hydrolases"/>
    <property type="match status" value="1"/>
</dbReference>
<evidence type="ECO:0000256" key="15">
    <source>
        <dbReference type="RuleBase" id="RU000591"/>
    </source>
</evidence>
<dbReference type="CDD" id="cd19500">
    <property type="entry name" value="RecA-like_Lon"/>
    <property type="match status" value="1"/>
</dbReference>
<dbReference type="GO" id="GO:0004252">
    <property type="term" value="F:serine-type endopeptidase activity"/>
    <property type="evidence" value="ECO:0007669"/>
    <property type="project" value="UniProtKB-UniRule"/>
</dbReference>
<feature type="binding site" evidence="10 13">
    <location>
        <begin position="364"/>
        <end position="371"/>
    </location>
    <ligand>
        <name>ATP</name>
        <dbReference type="ChEBI" id="CHEBI:30616"/>
    </ligand>
</feature>
<dbReference type="SUPFAM" id="SSF54211">
    <property type="entry name" value="Ribosomal protein S5 domain 2-like"/>
    <property type="match status" value="1"/>
</dbReference>
<dbReference type="Gene3D" id="3.30.230.10">
    <property type="match status" value="1"/>
</dbReference>
<dbReference type="InterPro" id="IPR046336">
    <property type="entry name" value="Lon_prtase_N_sf"/>
</dbReference>
<comment type="induction">
    <text evidence="10">By heat shock.</text>
</comment>
<comment type="subunit">
    <text evidence="10 11">Homohexamer. Organized in a ring with a central cavity.</text>
</comment>
<dbReference type="PROSITE" id="PS51787">
    <property type="entry name" value="LON_N"/>
    <property type="match status" value="1"/>
</dbReference>
<proteinExistence type="evidence at transcript level"/>
<evidence type="ECO:0000256" key="8">
    <source>
        <dbReference type="ARBA" id="ARBA00023016"/>
    </source>
</evidence>
<keyword evidence="5 10" id="KW-0378">Hydrolase</keyword>
<comment type="subcellular location">
    <subcellularLocation>
        <location evidence="1 10 11">Cytoplasm</location>
    </subcellularLocation>
</comment>
<keyword evidence="3 10" id="KW-0645">Protease</keyword>
<organism evidence="18 19">
    <name type="scientific">Candidatus Nomurabacteria bacterium GW2011_GWA1_46_11</name>
    <dbReference type="NCBI Taxonomy" id="1618732"/>
    <lineage>
        <taxon>Bacteria</taxon>
        <taxon>Candidatus Nomuraibacteriota</taxon>
    </lineage>
</organism>
<dbReference type="InterPro" id="IPR027417">
    <property type="entry name" value="P-loop_NTPase"/>
</dbReference>
<evidence type="ECO:0000256" key="11">
    <source>
        <dbReference type="PIRNR" id="PIRNR001174"/>
    </source>
</evidence>
<dbReference type="Gene3D" id="1.10.8.60">
    <property type="match status" value="1"/>
</dbReference>
<dbReference type="InterPro" id="IPR008269">
    <property type="entry name" value="Lon_proteolytic"/>
</dbReference>
<dbReference type="HAMAP" id="MF_01973">
    <property type="entry name" value="lon_bact"/>
    <property type="match status" value="1"/>
</dbReference>
<evidence type="ECO:0000256" key="1">
    <source>
        <dbReference type="ARBA" id="ARBA00004496"/>
    </source>
</evidence>
<dbReference type="PRINTS" id="PR00830">
    <property type="entry name" value="ENDOLAPTASE"/>
</dbReference>
<dbReference type="PROSITE" id="PS01046">
    <property type="entry name" value="LON_SER"/>
    <property type="match status" value="1"/>
</dbReference>
<dbReference type="GO" id="GO:0034605">
    <property type="term" value="P:cellular response to heat"/>
    <property type="evidence" value="ECO:0007669"/>
    <property type="project" value="UniProtKB-UniRule"/>
</dbReference>
<evidence type="ECO:0000256" key="10">
    <source>
        <dbReference type="HAMAP-Rule" id="MF_01973"/>
    </source>
</evidence>
<dbReference type="Pfam" id="PF05362">
    <property type="entry name" value="Lon_C"/>
    <property type="match status" value="1"/>
</dbReference>
<dbReference type="InterPro" id="IPR054594">
    <property type="entry name" value="Lon_lid"/>
</dbReference>
<evidence type="ECO:0000256" key="7">
    <source>
        <dbReference type="ARBA" id="ARBA00022840"/>
    </source>
</evidence>
<dbReference type="Pfam" id="PF02190">
    <property type="entry name" value="LON_substr_bdg"/>
    <property type="match status" value="1"/>
</dbReference>
<dbReference type="AlphaFoldDB" id="A0A0G1RIK6"/>
<dbReference type="SMART" id="SM00464">
    <property type="entry name" value="LON"/>
    <property type="match status" value="1"/>
</dbReference>
<dbReference type="Gene3D" id="2.30.130.40">
    <property type="entry name" value="LON domain-like"/>
    <property type="match status" value="1"/>
</dbReference>
<dbReference type="GO" id="GO:0005737">
    <property type="term" value="C:cytoplasm"/>
    <property type="evidence" value="ECO:0007669"/>
    <property type="project" value="UniProtKB-SubCell"/>
</dbReference>
<dbReference type="FunFam" id="1.20.5.5270:FF:000002">
    <property type="entry name" value="Lon protease homolog"/>
    <property type="match status" value="1"/>
</dbReference>
<accession>A0A0G1RIK6</accession>
<dbReference type="EMBL" id="LCLS01000029">
    <property type="protein sequence ID" value="KKU20755.1"/>
    <property type="molecule type" value="Genomic_DNA"/>
</dbReference>
<evidence type="ECO:0000256" key="5">
    <source>
        <dbReference type="ARBA" id="ARBA00022801"/>
    </source>
</evidence>
<dbReference type="GO" id="GO:0005524">
    <property type="term" value="F:ATP binding"/>
    <property type="evidence" value="ECO:0007669"/>
    <property type="project" value="UniProtKB-UniRule"/>
</dbReference>
<evidence type="ECO:0000256" key="13">
    <source>
        <dbReference type="PIRSR" id="PIRSR001174-2"/>
    </source>
</evidence>
<sequence>MDSISPTRIYPVIALLEGVVFPHTEAVLTFGRPRSNAGIQAAFTQDKYVIFVAQRRPVSHPDPKDLYQVGTLCQVEQILPAGNEMLALVKGIGRVKIGPIITTDPYFTASADTLPESHTQNDQQIALAKQALAEFKKAFDLGKSMDFLVFMRLMSGVSVSELADQIANSLELAVAGKQELLETLSVNERLEKVFQHLVHETKVMELERSIASKTQAKFEKNMREQVLRERKKTIEQELHKMGAESDDEDGSEYAELKKKIKTAKMPAEVKKRADKEMSRLEQMNFNNPESSYIRAYLDWLTDMPWSTLSRNNIPLKKAAAVLNNDHYGLKKVKERVLEYLAVMKLKKQAASESSGSPTILCFTGPPGVGKTSIGKSIARALGRKFVRVSLGGIRDEAEIRGHRRTYVGALPGRIIQGIKNAGTRNPVFMLDEIDKLASDYRGDPSSALLEALDPEQNNQFSDHYLEVPFDLSQVMFITTANFLDSIPPALRDRLEVIHFPGYTVDEKVHIAAKYLWSKQLEQHGLNKSTKTSGQVLKEIASRYTREAGVRELERLLAKICRRLARQIAGGKKSGSVITIPDTSKFLGPRRYPETLAEKKDEIGMSTGMAWTSAGGDILFIEVALMPGKGGLELTGQLGDVMKESAKAAWSYVRSRWKQLGLKEDFYKKIDVHIHVPEGAVPKDGPSAGVTITTALVSALTGISTRSDTAMTGEITLRGRVLEIGGVKEKVIAAHRAGIRRVILPKENRKDLLEDVPASVRSEMEFFFVSHLDDILKLGLRLSPSHKSFPAPRLHSLPHSHLTAIA</sequence>
<evidence type="ECO:0000256" key="2">
    <source>
        <dbReference type="ARBA" id="ARBA00022490"/>
    </source>
</evidence>
<dbReference type="InterPro" id="IPR027065">
    <property type="entry name" value="Lon_Prtase"/>
</dbReference>
<dbReference type="PIRSF" id="PIRSF001174">
    <property type="entry name" value="Lon_proteas"/>
    <property type="match status" value="1"/>
</dbReference>
<dbReference type="GO" id="GO:0016887">
    <property type="term" value="F:ATP hydrolysis activity"/>
    <property type="evidence" value="ECO:0007669"/>
    <property type="project" value="UniProtKB-UniRule"/>
</dbReference>
<evidence type="ECO:0000256" key="14">
    <source>
        <dbReference type="PROSITE-ProRule" id="PRU01122"/>
    </source>
</evidence>
<dbReference type="InterPro" id="IPR003111">
    <property type="entry name" value="Lon_prtase_N"/>
</dbReference>
<feature type="domain" description="Lon proteolytic" evidence="16">
    <location>
        <begin position="599"/>
        <end position="781"/>
    </location>
</feature>
<dbReference type="Proteomes" id="UP000034107">
    <property type="component" value="Unassembled WGS sequence"/>
</dbReference>
<dbReference type="FunFam" id="3.40.50.300:FF:000021">
    <property type="entry name" value="Lon protease homolog"/>
    <property type="match status" value="1"/>
</dbReference>
<dbReference type="EC" id="3.4.21.53" evidence="10 11"/>
<dbReference type="SMART" id="SM00382">
    <property type="entry name" value="AAA"/>
    <property type="match status" value="1"/>
</dbReference>
<dbReference type="Pfam" id="PF22667">
    <property type="entry name" value="Lon_lid"/>
    <property type="match status" value="1"/>
</dbReference>
<keyword evidence="7 10" id="KW-0067">ATP-binding</keyword>
<evidence type="ECO:0000313" key="19">
    <source>
        <dbReference type="Proteomes" id="UP000034107"/>
    </source>
</evidence>
<dbReference type="Gene3D" id="1.20.5.5270">
    <property type="match status" value="1"/>
</dbReference>
<dbReference type="NCBIfam" id="TIGR00763">
    <property type="entry name" value="lon"/>
    <property type="match status" value="1"/>
</dbReference>